<protein>
    <submittedName>
        <fullName evidence="1">Uncharacterized protein</fullName>
    </submittedName>
</protein>
<reference evidence="1 2" key="1">
    <citation type="submission" date="2015-07" db="EMBL/GenBank/DDBJ databases">
        <title>The genome of Habropoda laboriosa.</title>
        <authorList>
            <person name="Pan H."/>
            <person name="Kapheim K."/>
        </authorList>
    </citation>
    <scope>NUCLEOTIDE SEQUENCE [LARGE SCALE GENOMIC DNA]</scope>
    <source>
        <strain evidence="1">0110345459</strain>
    </source>
</reference>
<name>A0A0L7R6C4_9HYME</name>
<dbReference type="AlphaFoldDB" id="A0A0L7R6C4"/>
<gene>
    <name evidence="1" type="ORF">WH47_08830</name>
</gene>
<dbReference type="Proteomes" id="UP000053825">
    <property type="component" value="Unassembled WGS sequence"/>
</dbReference>
<evidence type="ECO:0000313" key="1">
    <source>
        <dbReference type="EMBL" id="KOC66437.1"/>
    </source>
</evidence>
<organism evidence="1 2">
    <name type="scientific">Habropoda laboriosa</name>
    <dbReference type="NCBI Taxonomy" id="597456"/>
    <lineage>
        <taxon>Eukaryota</taxon>
        <taxon>Metazoa</taxon>
        <taxon>Ecdysozoa</taxon>
        <taxon>Arthropoda</taxon>
        <taxon>Hexapoda</taxon>
        <taxon>Insecta</taxon>
        <taxon>Pterygota</taxon>
        <taxon>Neoptera</taxon>
        <taxon>Endopterygota</taxon>
        <taxon>Hymenoptera</taxon>
        <taxon>Apocrita</taxon>
        <taxon>Aculeata</taxon>
        <taxon>Apoidea</taxon>
        <taxon>Anthophila</taxon>
        <taxon>Apidae</taxon>
        <taxon>Habropoda</taxon>
    </lineage>
</organism>
<sequence length="200" mass="21893">ERKRPVEGREEPLEIRLLHRATAVWWGAQIGGMRLVGHTEAQRRAIGGIAHLGAASIRRGDSSKETGPHLARNFFLPSVSCRPSRFFLPPRSCFSLQIPRTFSPETTTVRIRFLGTFHPRVITVAYRTFEQKISLVRLLPPPIVLREGGRSFAGPLFETLLSTAQDGLKGQENGVSGNFHATSGQAVAPCLFLALGASAV</sequence>
<keyword evidence="2" id="KW-1185">Reference proteome</keyword>
<proteinExistence type="predicted"/>
<dbReference type="EMBL" id="KQ414646">
    <property type="protein sequence ID" value="KOC66437.1"/>
    <property type="molecule type" value="Genomic_DNA"/>
</dbReference>
<feature type="non-terminal residue" evidence="1">
    <location>
        <position position="1"/>
    </location>
</feature>
<accession>A0A0L7R6C4</accession>
<evidence type="ECO:0000313" key="2">
    <source>
        <dbReference type="Proteomes" id="UP000053825"/>
    </source>
</evidence>